<feature type="region of interest" description="Disordered" evidence="1">
    <location>
        <begin position="54"/>
        <end position="117"/>
    </location>
</feature>
<dbReference type="GeneID" id="92357405"/>
<feature type="compositionally biased region" description="Polar residues" evidence="1">
    <location>
        <begin position="62"/>
        <end position="71"/>
    </location>
</feature>
<accession>A0A836FNY1</accession>
<dbReference type="InterPro" id="IPR013885">
    <property type="entry name" value="DUF1764_euk"/>
</dbReference>
<evidence type="ECO:0000256" key="1">
    <source>
        <dbReference type="SAM" id="MobiDB-lite"/>
    </source>
</evidence>
<dbReference type="KEGG" id="loi:92357405"/>
<reference evidence="3" key="1">
    <citation type="journal article" date="2021" name="Microbiol. Resour. Announc.">
        <title>LGAAP: Leishmaniinae Genome Assembly and Annotation Pipeline.</title>
        <authorList>
            <person name="Almutairi H."/>
            <person name="Urbaniak M.D."/>
            <person name="Bates M.D."/>
            <person name="Jariyapan N."/>
            <person name="Kwakye-Nuako G."/>
            <person name="Thomaz-Soccol V."/>
            <person name="Al-Salem W.S."/>
            <person name="Dillon R.J."/>
            <person name="Bates P.A."/>
            <person name="Gatherer D."/>
        </authorList>
    </citation>
    <scope>NUCLEOTIDE SEQUENCE [LARGE SCALE GENOMIC DNA]</scope>
</reference>
<protein>
    <submittedName>
        <fullName evidence="2">Uncharacterized protein</fullName>
    </submittedName>
</protein>
<proteinExistence type="predicted"/>
<keyword evidence="3" id="KW-1185">Reference proteome</keyword>
<gene>
    <name evidence="2" type="ORF">LSCM4_01418</name>
</gene>
<dbReference type="EMBL" id="JAFHLR010000035">
    <property type="protein sequence ID" value="KAG5466272.1"/>
    <property type="molecule type" value="Genomic_DNA"/>
</dbReference>
<evidence type="ECO:0000313" key="2">
    <source>
        <dbReference type="EMBL" id="KAG5466272.1"/>
    </source>
</evidence>
<organism evidence="2 3">
    <name type="scientific">Leishmania orientalis</name>
    <dbReference type="NCBI Taxonomy" id="2249476"/>
    <lineage>
        <taxon>Eukaryota</taxon>
        <taxon>Discoba</taxon>
        <taxon>Euglenozoa</taxon>
        <taxon>Kinetoplastea</taxon>
        <taxon>Metakinetoplastina</taxon>
        <taxon>Trypanosomatida</taxon>
        <taxon>Trypanosomatidae</taxon>
        <taxon>Leishmaniinae</taxon>
        <taxon>Leishmania</taxon>
    </lineage>
</organism>
<dbReference type="RefSeq" id="XP_067059162.1">
    <property type="nucleotide sequence ID" value="XM_067203471.1"/>
</dbReference>
<dbReference type="Pfam" id="PF08576">
    <property type="entry name" value="DUF1764"/>
    <property type="match status" value="1"/>
</dbReference>
<feature type="compositionally biased region" description="Basic and acidic residues" evidence="1">
    <location>
        <begin position="105"/>
        <end position="115"/>
    </location>
</feature>
<sequence>MPSKQTPRASVKQTPSVCRRNVTTTTKVVATPTASSTFELDEVASLFNAIKQTKARKCGSATGVQSPSSQKGMGGASKKLRNSKDAPVSAGASSSSLSRQAQSKPQREGLYHAPERSVQMSDNQFFSGTWLKEDRTAATTTSSVVADTVSLQQPEELLRKEGVDRIVSMEELSKMLSRSSRAGTSPNCPFDCDCCF</sequence>
<dbReference type="AlphaFoldDB" id="A0A836FNY1"/>
<feature type="compositionally biased region" description="Low complexity" evidence="1">
    <location>
        <begin position="89"/>
        <end position="103"/>
    </location>
</feature>
<name>A0A836FNY1_9TRYP</name>
<comment type="caution">
    <text evidence="2">The sequence shown here is derived from an EMBL/GenBank/DDBJ whole genome shotgun (WGS) entry which is preliminary data.</text>
</comment>
<evidence type="ECO:0000313" key="3">
    <source>
        <dbReference type="Proteomes" id="UP000674143"/>
    </source>
</evidence>
<reference evidence="3" key="2">
    <citation type="journal article" date="2021" name="Sci. Data">
        <title>Chromosome-scale genome sequencing, assembly and annotation of six genomes from subfamily Leishmaniinae.</title>
        <authorList>
            <person name="Almutairi H."/>
            <person name="Urbaniak M.D."/>
            <person name="Bates M.D."/>
            <person name="Jariyapan N."/>
            <person name="Kwakye-Nuako G."/>
            <person name="Thomaz Soccol V."/>
            <person name="Al-Salem W.S."/>
            <person name="Dillon R.J."/>
            <person name="Bates P.A."/>
            <person name="Gatherer D."/>
        </authorList>
    </citation>
    <scope>NUCLEOTIDE SEQUENCE [LARGE SCALE GENOMIC DNA]</scope>
</reference>
<dbReference type="Proteomes" id="UP000674143">
    <property type="component" value="Unassembled WGS sequence"/>
</dbReference>